<evidence type="ECO:0000313" key="1">
    <source>
        <dbReference type="EMBL" id="AST56911.1"/>
    </source>
</evidence>
<reference evidence="1 2" key="1">
    <citation type="submission" date="2016-08" db="EMBL/GenBank/DDBJ databases">
        <title>A novel genetic cassette of butanologenic Thermoanaerobacterium thermosaccharolyticum that directly convert cellulose to butanol.</title>
        <authorList>
            <person name="Li T."/>
            <person name="He J."/>
        </authorList>
    </citation>
    <scope>NUCLEOTIDE SEQUENCE [LARGE SCALE GENOMIC DNA]</scope>
    <source>
        <strain evidence="1 2">TG57</strain>
    </source>
</reference>
<proteinExistence type="predicted"/>
<dbReference type="Pfam" id="PF04961">
    <property type="entry name" value="FTCD_C"/>
    <property type="match status" value="1"/>
</dbReference>
<keyword evidence="1" id="KW-0378">Hydrolase</keyword>
<accession>A0A223HWR0</accession>
<dbReference type="SUPFAM" id="SSF101262">
    <property type="entry name" value="Methenyltetrahydrofolate cyclohydrolase-like"/>
    <property type="match status" value="1"/>
</dbReference>
<dbReference type="Proteomes" id="UP000214975">
    <property type="component" value="Chromosome"/>
</dbReference>
<evidence type="ECO:0000313" key="2">
    <source>
        <dbReference type="Proteomes" id="UP000214975"/>
    </source>
</evidence>
<dbReference type="InterPro" id="IPR036178">
    <property type="entry name" value="Formintransfe-cycloase-like_sf"/>
</dbReference>
<dbReference type="AlphaFoldDB" id="A0A223HWR0"/>
<dbReference type="EMBL" id="CP016893">
    <property type="protein sequence ID" value="AST56911.1"/>
    <property type="molecule type" value="Genomic_DNA"/>
</dbReference>
<protein>
    <submittedName>
        <fullName evidence="1">Methenyltetrahydrofolate cyclohydrolase</fullName>
    </submittedName>
</protein>
<name>A0A223HWR0_THETR</name>
<gene>
    <name evidence="1" type="ORF">Thert_00757</name>
</gene>
<dbReference type="Gene3D" id="1.20.120.680">
    <property type="entry name" value="Formiminotetrahydrofolate cyclodeaminase monomer, up-and-down helical bundle"/>
    <property type="match status" value="1"/>
</dbReference>
<dbReference type="GO" id="GO:0016787">
    <property type="term" value="F:hydrolase activity"/>
    <property type="evidence" value="ECO:0007669"/>
    <property type="project" value="UniProtKB-KW"/>
</dbReference>
<dbReference type="RefSeq" id="WP_015312348.1">
    <property type="nucleotide sequence ID" value="NZ_CP016893.1"/>
</dbReference>
<organism evidence="1 2">
    <name type="scientific">Thermoanaerobacterium thermosaccharolyticum</name>
    <name type="common">Clostridium thermosaccharolyticum</name>
    <dbReference type="NCBI Taxonomy" id="1517"/>
    <lineage>
        <taxon>Bacteria</taxon>
        <taxon>Bacillati</taxon>
        <taxon>Bacillota</taxon>
        <taxon>Clostridia</taxon>
        <taxon>Thermoanaerobacterales</taxon>
        <taxon>Thermoanaerobacteraceae</taxon>
        <taxon>Thermoanaerobacterium</taxon>
    </lineage>
</organism>
<sequence length="211" mass="23341">MLINRTLNDYVNEVASSKPAPGGGSVSSLVASLGIALSSMVYNLTIGRQFYNEYDDDIKDEIESGLKICRRLLSEFMELVDEDKNAYEEVISAIKMPKDTDENKAIRSEKLEKAYMKAINVPLKLARLCSEGFAPTLLIAQYGNPNAVSDAAVGALLLFAGLQSAMINVKVNAKYIKDKSFVDSVLSECDDLIKRYEPIRDEILNISMKDL</sequence>
<dbReference type="InterPro" id="IPR007044">
    <property type="entry name" value="Cyclodeamin/CycHdrlase"/>
</dbReference>